<protein>
    <submittedName>
        <fullName evidence="1">Uncharacterized protein</fullName>
    </submittedName>
</protein>
<sequence>VNQENKKLLKLISLYSELATCGVMDNKRKESLKVEIINLINSQ</sequence>
<feature type="non-terminal residue" evidence="1">
    <location>
        <position position="1"/>
    </location>
</feature>
<dbReference type="EMBL" id="SNRY01004295">
    <property type="protein sequence ID" value="KAA6318126.1"/>
    <property type="molecule type" value="Genomic_DNA"/>
</dbReference>
<organism evidence="1">
    <name type="scientific">termite gut metagenome</name>
    <dbReference type="NCBI Taxonomy" id="433724"/>
    <lineage>
        <taxon>unclassified sequences</taxon>
        <taxon>metagenomes</taxon>
        <taxon>organismal metagenomes</taxon>
    </lineage>
</organism>
<proteinExistence type="predicted"/>
<accession>A0A5J4Q807</accession>
<name>A0A5J4Q807_9ZZZZ</name>
<comment type="caution">
    <text evidence="1">The sequence shown here is derived from an EMBL/GenBank/DDBJ whole genome shotgun (WGS) entry which is preliminary data.</text>
</comment>
<gene>
    <name evidence="1" type="ORF">EZS27_031827</name>
</gene>
<evidence type="ECO:0000313" key="1">
    <source>
        <dbReference type="EMBL" id="KAA6318126.1"/>
    </source>
</evidence>
<dbReference type="AlphaFoldDB" id="A0A5J4Q807"/>
<reference evidence="1" key="1">
    <citation type="submission" date="2019-03" db="EMBL/GenBank/DDBJ databases">
        <title>Single cell metagenomics reveals metabolic interactions within the superorganism composed of flagellate Streblomastix strix and complex community of Bacteroidetes bacteria on its surface.</title>
        <authorList>
            <person name="Treitli S.C."/>
            <person name="Kolisko M."/>
            <person name="Husnik F."/>
            <person name="Keeling P."/>
            <person name="Hampl V."/>
        </authorList>
    </citation>
    <scope>NUCLEOTIDE SEQUENCE</scope>
    <source>
        <strain evidence="1">STM</strain>
    </source>
</reference>